<sequence>MNKISSFILNNSLVKKGWALWREQKIFKTHKEVSNFCDVLIEEYYNGDKDNYLVLAKQKGLNQNVIWQYWGQGFEKKELPDMVQFCLDSVDKFKGNYQVIRIDDNNIKEYIDFPSFVWEKKNDNTFNRTFFSDLLRLALLNTYGGVWLDATILLTKQLPNFLSDNDYFVYQRSDAELHKDYWKSTYAFYWGWNPKFKVRMLNSIFAAQRGSCVINALFNLTLTYWKTQSSWIDYFFSQILYQQLITGRLKNYKCKILSDTIPHLLQTKINNGYKYNTYNEILDITGIHKLSYKDKCNPKMILNILQGHS</sequence>
<dbReference type="Proteomes" id="UP000292424">
    <property type="component" value="Chromosome"/>
</dbReference>
<dbReference type="EMBL" id="CP044016">
    <property type="protein sequence ID" value="QES89186.1"/>
    <property type="molecule type" value="Genomic_DNA"/>
</dbReference>
<dbReference type="SUPFAM" id="SSF53448">
    <property type="entry name" value="Nucleotide-diphospho-sugar transferases"/>
    <property type="match status" value="1"/>
</dbReference>
<dbReference type="AlphaFoldDB" id="A0A5P2G066"/>
<keyword evidence="2" id="KW-1185">Reference proteome</keyword>
<dbReference type="KEGG" id="arac:E0W69_011105"/>
<dbReference type="Pfam" id="PF05704">
    <property type="entry name" value="Caps_synth"/>
    <property type="match status" value="1"/>
</dbReference>
<organism evidence="1 2">
    <name type="scientific">Rhizosphaericola mali</name>
    <dbReference type="NCBI Taxonomy" id="2545455"/>
    <lineage>
        <taxon>Bacteria</taxon>
        <taxon>Pseudomonadati</taxon>
        <taxon>Bacteroidota</taxon>
        <taxon>Chitinophagia</taxon>
        <taxon>Chitinophagales</taxon>
        <taxon>Chitinophagaceae</taxon>
        <taxon>Rhizosphaericola</taxon>
    </lineage>
</organism>
<dbReference type="RefSeq" id="WP_131330132.1">
    <property type="nucleotide sequence ID" value="NZ_CP044016.1"/>
</dbReference>
<protein>
    <submittedName>
        <fullName evidence="1">Capsular biosynthesis protein</fullName>
    </submittedName>
</protein>
<proteinExistence type="predicted"/>
<dbReference type="OrthoDB" id="9802881at2"/>
<evidence type="ECO:0000313" key="2">
    <source>
        <dbReference type="Proteomes" id="UP000292424"/>
    </source>
</evidence>
<dbReference type="InterPro" id="IPR008441">
    <property type="entry name" value="AfumC-like_glycosyl_Trfase"/>
</dbReference>
<dbReference type="InterPro" id="IPR029044">
    <property type="entry name" value="Nucleotide-diphossugar_trans"/>
</dbReference>
<reference evidence="1 2" key="1">
    <citation type="submission" date="2019-09" db="EMBL/GenBank/DDBJ databases">
        <title>Complete genome sequence of Arachidicoccus sp. B3-10 isolated from apple orchard soil.</title>
        <authorList>
            <person name="Kim H.S."/>
            <person name="Han K.-I."/>
            <person name="Suh M.K."/>
            <person name="Lee K.C."/>
            <person name="Eom M.K."/>
            <person name="Kim J.-S."/>
            <person name="Kang S.W."/>
            <person name="Sin Y."/>
            <person name="Lee J.-S."/>
        </authorList>
    </citation>
    <scope>NUCLEOTIDE SEQUENCE [LARGE SCALE GENOMIC DNA]</scope>
    <source>
        <strain evidence="1 2">B3-10</strain>
    </source>
</reference>
<evidence type="ECO:0000313" key="1">
    <source>
        <dbReference type="EMBL" id="QES89186.1"/>
    </source>
</evidence>
<gene>
    <name evidence="1" type="ORF">E0W69_011105</name>
</gene>
<dbReference type="GO" id="GO:0016757">
    <property type="term" value="F:glycosyltransferase activity"/>
    <property type="evidence" value="ECO:0007669"/>
    <property type="project" value="InterPro"/>
</dbReference>
<name>A0A5P2G066_9BACT</name>
<accession>A0A5P2G066</accession>
<dbReference type="Gene3D" id="3.90.550.20">
    <property type="match status" value="1"/>
</dbReference>